<keyword evidence="2" id="KW-1185">Reference proteome</keyword>
<accession>A0ABD3PNN6</accession>
<protein>
    <submittedName>
        <fullName evidence="1">Uncharacterized protein</fullName>
    </submittedName>
</protein>
<evidence type="ECO:0000313" key="2">
    <source>
        <dbReference type="Proteomes" id="UP001530315"/>
    </source>
</evidence>
<organism evidence="1 2">
    <name type="scientific">Stephanodiscus triporus</name>
    <dbReference type="NCBI Taxonomy" id="2934178"/>
    <lineage>
        <taxon>Eukaryota</taxon>
        <taxon>Sar</taxon>
        <taxon>Stramenopiles</taxon>
        <taxon>Ochrophyta</taxon>
        <taxon>Bacillariophyta</taxon>
        <taxon>Coscinodiscophyceae</taxon>
        <taxon>Thalassiosirophycidae</taxon>
        <taxon>Stephanodiscales</taxon>
        <taxon>Stephanodiscaceae</taxon>
        <taxon>Stephanodiscus</taxon>
    </lineage>
</organism>
<evidence type="ECO:0000313" key="1">
    <source>
        <dbReference type="EMBL" id="KAL3789397.1"/>
    </source>
</evidence>
<name>A0ABD3PNN6_9STRA</name>
<reference evidence="1 2" key="1">
    <citation type="submission" date="2024-10" db="EMBL/GenBank/DDBJ databases">
        <title>Updated reference genomes for cyclostephanoid diatoms.</title>
        <authorList>
            <person name="Roberts W.R."/>
            <person name="Alverson A.J."/>
        </authorList>
    </citation>
    <scope>NUCLEOTIDE SEQUENCE [LARGE SCALE GENOMIC DNA]</scope>
    <source>
        <strain evidence="1 2">AJA276-08</strain>
    </source>
</reference>
<dbReference type="AlphaFoldDB" id="A0ABD3PNN6"/>
<gene>
    <name evidence="1" type="ORF">ACHAW5_010192</name>
</gene>
<dbReference type="EMBL" id="JALLAZ020000682">
    <property type="protein sequence ID" value="KAL3789397.1"/>
    <property type="molecule type" value="Genomic_DNA"/>
</dbReference>
<proteinExistence type="predicted"/>
<comment type="caution">
    <text evidence="1">The sequence shown here is derived from an EMBL/GenBank/DDBJ whole genome shotgun (WGS) entry which is preliminary data.</text>
</comment>
<dbReference type="Proteomes" id="UP001530315">
    <property type="component" value="Unassembled WGS sequence"/>
</dbReference>
<sequence length="295" mass="32120">MLSSFFSAEQSLAMATAPLAWTGCDASGADEDEIQAELKRFTAAAQLEVAGLAADEILVDVTVHPDLLSFVKSKTSLEVKADGSVVVVAHAFVEPEWGHCELPGMYTLVHENKQDGHGSSAALVDLLLPTLCLKLKRREMIACALGGTVCDESTVDQPDRQAAMRVNLLAWRWASERAGAREMSDTNQLVQLELTDDTELLDDPAKPLGNRGGLFIESRIRLEEVADVEKGEAPVVRVTSPTIITPLWGVPRPVLACHYMKVLYPLSKVFSRAWVLGQAQTRPRNSRAGQGNNME</sequence>